<feature type="transmembrane region" description="Helical" evidence="6">
    <location>
        <begin position="384"/>
        <end position="403"/>
    </location>
</feature>
<dbReference type="InterPro" id="IPR038766">
    <property type="entry name" value="Membrane_comp_ABC_pdt"/>
</dbReference>
<dbReference type="EMBL" id="JAVRIC010000001">
    <property type="protein sequence ID" value="MDT0495938.1"/>
    <property type="molecule type" value="Genomic_DNA"/>
</dbReference>
<evidence type="ECO:0000256" key="3">
    <source>
        <dbReference type="ARBA" id="ARBA00022692"/>
    </source>
</evidence>
<protein>
    <submittedName>
        <fullName evidence="8">FtsX-like permease family protein</fullName>
    </submittedName>
</protein>
<evidence type="ECO:0000313" key="9">
    <source>
        <dbReference type="Proteomes" id="UP001254608"/>
    </source>
</evidence>
<accession>A0ABU2WDH7</accession>
<keyword evidence="5 6" id="KW-0472">Membrane</keyword>
<proteinExistence type="predicted"/>
<dbReference type="PANTHER" id="PTHR30287:SF1">
    <property type="entry name" value="INNER MEMBRANE PROTEIN"/>
    <property type="match status" value="1"/>
</dbReference>
<evidence type="ECO:0000256" key="4">
    <source>
        <dbReference type="ARBA" id="ARBA00022989"/>
    </source>
</evidence>
<dbReference type="PROSITE" id="PS51257">
    <property type="entry name" value="PROKAR_LIPOPROTEIN"/>
    <property type="match status" value="1"/>
</dbReference>
<evidence type="ECO:0000313" key="8">
    <source>
        <dbReference type="EMBL" id="MDT0495938.1"/>
    </source>
</evidence>
<dbReference type="RefSeq" id="WP_311363330.1">
    <property type="nucleotide sequence ID" value="NZ_JAVRIC010000001.1"/>
</dbReference>
<comment type="subcellular location">
    <subcellularLocation>
        <location evidence="1">Cell membrane</location>
        <topology evidence="1">Multi-pass membrane protein</topology>
    </subcellularLocation>
</comment>
<feature type="transmembrane region" description="Helical" evidence="6">
    <location>
        <begin position="457"/>
        <end position="477"/>
    </location>
</feature>
<evidence type="ECO:0000259" key="7">
    <source>
        <dbReference type="Pfam" id="PF02687"/>
    </source>
</evidence>
<organism evidence="8 9">
    <name type="scientific">Banduia mediterranea</name>
    <dbReference type="NCBI Taxonomy" id="3075609"/>
    <lineage>
        <taxon>Bacteria</taxon>
        <taxon>Pseudomonadati</taxon>
        <taxon>Pseudomonadota</taxon>
        <taxon>Gammaproteobacteria</taxon>
        <taxon>Nevskiales</taxon>
        <taxon>Algiphilaceae</taxon>
        <taxon>Banduia</taxon>
    </lineage>
</organism>
<feature type="transmembrane region" description="Helical" evidence="6">
    <location>
        <begin position="291"/>
        <end position="324"/>
    </location>
</feature>
<sequence>MSAWRYAWRRYARGWRSGELLILSVALTVGVGTSCAVGLFTDRVRAALAAQSGETMGADLIVSAHDALPDALLEQARADGLDAVSVYSLPSVVFHGETSRLASVKAVSAGYPPRGELRITDQPFGTERVAAGIPPPGEAWVDARLWTDLGLSAGASLKLGDLDLNIGAVIAYEPDRGGSFGDLAPRLLINAADLPATQLMGAFSRVSYELMLAGPTTALEALDIPEDARAVTPQDASPAVRNALDTAQRFLDLAVLSALLLSGAAVAICARSYGTRLRDEVALLKCLGAHGNYIVTALAGSLLFAGVLAGLVGAAVGGLAQFVIVRLIGSLLDTELPAPTLWPLLSAQLVGLLMLLGFGLPPVLDARRVTPVRVFQRVDAGTSMSRLVPLAAVSAIAALLWWQTRDVKLASYVLGGAAIAIAVLAGLALLLVRLLAPLRGRVGASWRFGLGNVSRRRAATVAQVVALGLSLLALLLVSVSRTDLLETWRARLPDGTPNQFLINVLPDQVAPMNAFFAERGYDELKLWPMVRGRLVGLNGEAVSSESFDDPETRRWINREFNLSWTETLGPDNTITDGQWWGESGQGQPWLSADDYAVERLGLKLGDTLTLAIADREVTLTVKNFRTVEWDSFQPNFFLLAPPGVLDPADANFLTSFYLPPDERVLLRALVDRFPNVTVLDIDSVMREVRSIMDRITRAVEFIFIFTLVAGLTVLLAAIEGTRDERRREIGLLRALGARRSVVRQGVLTEYAVLGLLAGSVAAIGAQALSWTLAEFVFGIDYGPRPLLWLIGAGAGTAIVTSLGWFALRRTLDTPPNTVLRGE</sequence>
<evidence type="ECO:0000256" key="6">
    <source>
        <dbReference type="SAM" id="Phobius"/>
    </source>
</evidence>
<evidence type="ECO:0000256" key="2">
    <source>
        <dbReference type="ARBA" id="ARBA00022475"/>
    </source>
</evidence>
<dbReference type="Pfam" id="PF02687">
    <property type="entry name" value="FtsX"/>
    <property type="match status" value="2"/>
</dbReference>
<keyword evidence="9" id="KW-1185">Reference proteome</keyword>
<feature type="transmembrane region" description="Helical" evidence="6">
    <location>
        <begin position="750"/>
        <end position="773"/>
    </location>
</feature>
<gene>
    <name evidence="8" type="ORF">RM530_00965</name>
</gene>
<feature type="transmembrane region" description="Helical" evidence="6">
    <location>
        <begin position="785"/>
        <end position="807"/>
    </location>
</feature>
<evidence type="ECO:0000256" key="1">
    <source>
        <dbReference type="ARBA" id="ARBA00004651"/>
    </source>
</evidence>
<keyword evidence="4 6" id="KW-1133">Transmembrane helix</keyword>
<feature type="transmembrane region" description="Helical" evidence="6">
    <location>
        <begin position="250"/>
        <end position="270"/>
    </location>
</feature>
<name>A0ABU2WDH7_9GAMM</name>
<reference evidence="8 9" key="1">
    <citation type="submission" date="2023-09" db="EMBL/GenBank/DDBJ databases">
        <authorList>
            <person name="Rey-Velasco X."/>
        </authorList>
    </citation>
    <scope>NUCLEOTIDE SEQUENCE [LARGE SCALE GENOMIC DNA]</scope>
    <source>
        <strain evidence="8 9">W345</strain>
    </source>
</reference>
<feature type="domain" description="ABC3 transporter permease C-terminal" evidence="7">
    <location>
        <begin position="701"/>
        <end position="814"/>
    </location>
</feature>
<dbReference type="Proteomes" id="UP001254608">
    <property type="component" value="Unassembled WGS sequence"/>
</dbReference>
<feature type="domain" description="ABC3 transporter permease C-terminal" evidence="7">
    <location>
        <begin position="255"/>
        <end position="371"/>
    </location>
</feature>
<keyword evidence="3 6" id="KW-0812">Transmembrane</keyword>
<feature type="transmembrane region" description="Helical" evidence="6">
    <location>
        <begin position="698"/>
        <end position="718"/>
    </location>
</feature>
<dbReference type="InterPro" id="IPR003838">
    <property type="entry name" value="ABC3_permease_C"/>
</dbReference>
<comment type="caution">
    <text evidence="8">The sequence shown here is derived from an EMBL/GenBank/DDBJ whole genome shotgun (WGS) entry which is preliminary data.</text>
</comment>
<feature type="transmembrane region" description="Helical" evidence="6">
    <location>
        <begin position="344"/>
        <end position="364"/>
    </location>
</feature>
<evidence type="ECO:0000256" key="5">
    <source>
        <dbReference type="ARBA" id="ARBA00023136"/>
    </source>
</evidence>
<dbReference type="PANTHER" id="PTHR30287">
    <property type="entry name" value="MEMBRANE COMPONENT OF PREDICTED ABC SUPERFAMILY METABOLITE UPTAKE TRANSPORTER"/>
    <property type="match status" value="1"/>
</dbReference>
<keyword evidence="2" id="KW-1003">Cell membrane</keyword>
<feature type="transmembrane region" description="Helical" evidence="6">
    <location>
        <begin position="409"/>
        <end position="436"/>
    </location>
</feature>